<dbReference type="RefSeq" id="XP_064686581.1">
    <property type="nucleotide sequence ID" value="XM_064829379.1"/>
</dbReference>
<dbReference type="PANTHER" id="PTHR24192:SF3">
    <property type="entry name" value="ANKYRIN REPEAT DOMAIN 40"/>
    <property type="match status" value="1"/>
</dbReference>
<gene>
    <name evidence="3" type="ORF">ATC70_010159</name>
</gene>
<organism evidence="3 4">
    <name type="scientific">Mucor velutinosus</name>
    <dbReference type="NCBI Taxonomy" id="708070"/>
    <lineage>
        <taxon>Eukaryota</taxon>
        <taxon>Fungi</taxon>
        <taxon>Fungi incertae sedis</taxon>
        <taxon>Mucoromycota</taxon>
        <taxon>Mucoromycotina</taxon>
        <taxon>Mucoromycetes</taxon>
        <taxon>Mucorales</taxon>
        <taxon>Mucorineae</taxon>
        <taxon>Mucoraceae</taxon>
        <taxon>Mucor</taxon>
    </lineage>
</organism>
<dbReference type="SUPFAM" id="SSF48403">
    <property type="entry name" value="Ankyrin repeat"/>
    <property type="match status" value="1"/>
</dbReference>
<dbReference type="SMART" id="SM00248">
    <property type="entry name" value="ANK"/>
    <property type="match status" value="2"/>
</dbReference>
<dbReference type="PANTHER" id="PTHR24192">
    <property type="entry name" value="ANKYRIN REPEAT DOMAIN 40"/>
    <property type="match status" value="1"/>
</dbReference>
<comment type="caution">
    <text evidence="3">The sequence shown here is derived from an EMBL/GenBank/DDBJ whole genome shotgun (WGS) entry which is preliminary data.</text>
</comment>
<keyword evidence="4" id="KW-1185">Reference proteome</keyword>
<feature type="compositionally biased region" description="Low complexity" evidence="2">
    <location>
        <begin position="156"/>
        <end position="173"/>
    </location>
</feature>
<feature type="repeat" description="ANK" evidence="1">
    <location>
        <begin position="40"/>
        <end position="72"/>
    </location>
</feature>
<dbReference type="PROSITE" id="PS50297">
    <property type="entry name" value="ANK_REP_REGION"/>
    <property type="match status" value="1"/>
</dbReference>
<dbReference type="Pfam" id="PF12796">
    <property type="entry name" value="Ank_2"/>
    <property type="match status" value="1"/>
</dbReference>
<evidence type="ECO:0000313" key="4">
    <source>
        <dbReference type="Proteomes" id="UP001304243"/>
    </source>
</evidence>
<sequence length="262" mass="28624">MQFGDEREHTLREVASLGNVKATLHLAHSGVNLNSQHAMNGWTALHWAAHRGHEHVVTALLRSGADPLIKTQKGQTALDLAANHEAAAAVLRAAVGDKADMSVGPEPALPIVPTYMQNPDLEKTWLLPEEFSENKVENILRKQKAADLVKNPDQEVSPSTPATSSASVPSSSSAAAEEREVLVYLSHRQDDSLLGSVYLKNQSIETAIEDIKEELDGLPDSFTVSRHNGKVSIPINPKQMSKRLLDIFRNENDVLIVVESKQ</sequence>
<dbReference type="Gene3D" id="1.25.40.20">
    <property type="entry name" value="Ankyrin repeat-containing domain"/>
    <property type="match status" value="1"/>
</dbReference>
<accession>A0AAN7DRZ4</accession>
<protein>
    <submittedName>
        <fullName evidence="3">Uncharacterized protein</fullName>
    </submittedName>
</protein>
<dbReference type="InterPro" id="IPR036770">
    <property type="entry name" value="Ankyrin_rpt-contain_sf"/>
</dbReference>
<feature type="region of interest" description="Disordered" evidence="2">
    <location>
        <begin position="146"/>
        <end position="173"/>
    </location>
</feature>
<dbReference type="AlphaFoldDB" id="A0AAN7DRZ4"/>
<dbReference type="InterPro" id="IPR039195">
    <property type="entry name" value="ANKRD40"/>
</dbReference>
<dbReference type="InterPro" id="IPR002110">
    <property type="entry name" value="Ankyrin_rpt"/>
</dbReference>
<dbReference type="GeneID" id="89953845"/>
<reference evidence="3 4" key="1">
    <citation type="submission" date="2022-11" db="EMBL/GenBank/DDBJ databases">
        <title>Mucor velutinosus strain NIH1002 WGS.</title>
        <authorList>
            <person name="Subramanian P."/>
            <person name="Mullikin J.C."/>
            <person name="Segre J.A."/>
            <person name="Zelazny A.M."/>
        </authorList>
    </citation>
    <scope>NUCLEOTIDE SEQUENCE [LARGE SCALE GENOMIC DNA]</scope>
    <source>
        <strain evidence="3 4">NIH1002</strain>
    </source>
</reference>
<name>A0AAN7DRZ4_9FUNG</name>
<dbReference type="EMBL" id="JASEJX010000012">
    <property type="protein sequence ID" value="KAK4519915.1"/>
    <property type="molecule type" value="Genomic_DNA"/>
</dbReference>
<dbReference type="Proteomes" id="UP001304243">
    <property type="component" value="Unassembled WGS sequence"/>
</dbReference>
<proteinExistence type="predicted"/>
<evidence type="ECO:0000313" key="3">
    <source>
        <dbReference type="EMBL" id="KAK4519915.1"/>
    </source>
</evidence>
<evidence type="ECO:0000256" key="2">
    <source>
        <dbReference type="SAM" id="MobiDB-lite"/>
    </source>
</evidence>
<dbReference type="PROSITE" id="PS50088">
    <property type="entry name" value="ANK_REPEAT"/>
    <property type="match status" value="1"/>
</dbReference>
<evidence type="ECO:0000256" key="1">
    <source>
        <dbReference type="PROSITE-ProRule" id="PRU00023"/>
    </source>
</evidence>
<keyword evidence="1" id="KW-0040">ANK repeat</keyword>